<sequence>MAEAYKVSLERGLTRCRVEFENDLNPCRWGLKCDSEVLSPRAPRWRTQQQELETEASPPFYQFSLDSAQVPFKNQPAFAFSCQEFVFGFPSSLAGSHLDSIASASSERTLSTLQRAASLDSI</sequence>
<evidence type="ECO:0000313" key="1">
    <source>
        <dbReference type="EMBL" id="KAK5624129.1"/>
    </source>
</evidence>
<evidence type="ECO:0000313" key="2">
    <source>
        <dbReference type="Proteomes" id="UP001311232"/>
    </source>
</evidence>
<protein>
    <submittedName>
        <fullName evidence="1">Uncharacterized protein</fullName>
    </submittedName>
</protein>
<organism evidence="1 2">
    <name type="scientific">Crenichthys baileyi</name>
    <name type="common">White River springfish</name>
    <dbReference type="NCBI Taxonomy" id="28760"/>
    <lineage>
        <taxon>Eukaryota</taxon>
        <taxon>Metazoa</taxon>
        <taxon>Chordata</taxon>
        <taxon>Craniata</taxon>
        <taxon>Vertebrata</taxon>
        <taxon>Euteleostomi</taxon>
        <taxon>Actinopterygii</taxon>
        <taxon>Neopterygii</taxon>
        <taxon>Teleostei</taxon>
        <taxon>Neoteleostei</taxon>
        <taxon>Acanthomorphata</taxon>
        <taxon>Ovalentaria</taxon>
        <taxon>Atherinomorphae</taxon>
        <taxon>Cyprinodontiformes</taxon>
        <taxon>Goodeidae</taxon>
        <taxon>Crenichthys</taxon>
    </lineage>
</organism>
<name>A0AAV9STN4_9TELE</name>
<dbReference type="AlphaFoldDB" id="A0AAV9STN4"/>
<keyword evidence="2" id="KW-1185">Reference proteome</keyword>
<gene>
    <name evidence="1" type="ORF">CRENBAI_010925</name>
</gene>
<dbReference type="Proteomes" id="UP001311232">
    <property type="component" value="Unassembled WGS sequence"/>
</dbReference>
<dbReference type="EMBL" id="JAHHUM010000003">
    <property type="protein sequence ID" value="KAK5624129.1"/>
    <property type="molecule type" value="Genomic_DNA"/>
</dbReference>
<reference evidence="1 2" key="1">
    <citation type="submission" date="2021-06" db="EMBL/GenBank/DDBJ databases">
        <authorList>
            <person name="Palmer J.M."/>
        </authorList>
    </citation>
    <scope>NUCLEOTIDE SEQUENCE [LARGE SCALE GENOMIC DNA]</scope>
    <source>
        <strain evidence="1 2">MEX-2019</strain>
        <tissue evidence="1">Muscle</tissue>
    </source>
</reference>
<accession>A0AAV9STN4</accession>
<comment type="caution">
    <text evidence="1">The sequence shown here is derived from an EMBL/GenBank/DDBJ whole genome shotgun (WGS) entry which is preliminary data.</text>
</comment>
<proteinExistence type="predicted"/>